<dbReference type="PANTHER" id="PTHR11717:SF7">
    <property type="entry name" value="LOW MOLECULAR WEIGHT PHOSPHOTYROSINE PROTEIN PHOSPHATASE"/>
    <property type="match status" value="1"/>
</dbReference>
<reference evidence="4 5" key="1">
    <citation type="submission" date="2024-03" db="EMBL/GenBank/DDBJ databases">
        <title>Complete genome sequence of the green alga Chloropicon roscoffensis RCC1871.</title>
        <authorList>
            <person name="Lemieux C."/>
            <person name="Pombert J.-F."/>
            <person name="Otis C."/>
            <person name="Turmel M."/>
        </authorList>
    </citation>
    <scope>NUCLEOTIDE SEQUENCE [LARGE SCALE GENOMIC DNA]</scope>
    <source>
        <strain evidence="4 5">RCC1871</strain>
    </source>
</reference>
<dbReference type="PANTHER" id="PTHR11717">
    <property type="entry name" value="LOW MOLECULAR WEIGHT PROTEIN TYROSINE PHOSPHATASE"/>
    <property type="match status" value="1"/>
</dbReference>
<feature type="region of interest" description="Disordered" evidence="2">
    <location>
        <begin position="1"/>
        <end position="41"/>
    </location>
</feature>
<organism evidence="4 5">
    <name type="scientific">Chloropicon roscoffensis</name>
    <dbReference type="NCBI Taxonomy" id="1461544"/>
    <lineage>
        <taxon>Eukaryota</taxon>
        <taxon>Viridiplantae</taxon>
        <taxon>Chlorophyta</taxon>
        <taxon>Chloropicophyceae</taxon>
        <taxon>Chloropicales</taxon>
        <taxon>Chloropicaceae</taxon>
        <taxon>Chloropicon</taxon>
    </lineage>
</organism>
<dbReference type="AlphaFoldDB" id="A0AAX4PGH6"/>
<feature type="region of interest" description="Disordered" evidence="2">
    <location>
        <begin position="241"/>
        <end position="280"/>
    </location>
</feature>
<dbReference type="InterPro" id="IPR023485">
    <property type="entry name" value="Ptyr_pPase"/>
</dbReference>
<evidence type="ECO:0000256" key="1">
    <source>
        <dbReference type="ARBA" id="ARBA00013064"/>
    </source>
</evidence>
<dbReference type="Proteomes" id="UP001472866">
    <property type="component" value="Chromosome 11"/>
</dbReference>
<gene>
    <name evidence="4" type="ORF">HKI87_11g65430</name>
</gene>
<dbReference type="EMBL" id="CP151511">
    <property type="protein sequence ID" value="WZN64986.1"/>
    <property type="molecule type" value="Genomic_DNA"/>
</dbReference>
<dbReference type="Gene3D" id="3.40.50.2300">
    <property type="match status" value="1"/>
</dbReference>
<evidence type="ECO:0000259" key="3">
    <source>
        <dbReference type="SMART" id="SM00226"/>
    </source>
</evidence>
<dbReference type="EC" id="3.1.3.48" evidence="1"/>
<dbReference type="Pfam" id="PF01451">
    <property type="entry name" value="LMWPc"/>
    <property type="match status" value="1"/>
</dbReference>
<dbReference type="GO" id="GO:0004725">
    <property type="term" value="F:protein tyrosine phosphatase activity"/>
    <property type="evidence" value="ECO:0007669"/>
    <property type="project" value="UniProtKB-EC"/>
</dbReference>
<feature type="domain" description="Phosphotyrosine protein phosphatase I" evidence="3">
    <location>
        <begin position="70"/>
        <end position="237"/>
    </location>
</feature>
<proteinExistence type="predicted"/>
<dbReference type="SMART" id="SM00226">
    <property type="entry name" value="LMWPc"/>
    <property type="match status" value="1"/>
</dbReference>
<dbReference type="InterPro" id="IPR036196">
    <property type="entry name" value="Ptyr_pPase_sf"/>
</dbReference>
<dbReference type="SUPFAM" id="SSF52788">
    <property type="entry name" value="Phosphotyrosine protein phosphatases I"/>
    <property type="match status" value="1"/>
</dbReference>
<evidence type="ECO:0000313" key="4">
    <source>
        <dbReference type="EMBL" id="WZN64986.1"/>
    </source>
</evidence>
<accession>A0AAX4PGH6</accession>
<evidence type="ECO:0000313" key="5">
    <source>
        <dbReference type="Proteomes" id="UP001472866"/>
    </source>
</evidence>
<keyword evidence="5" id="KW-1185">Reference proteome</keyword>
<name>A0AAX4PGH6_9CHLO</name>
<sequence>MRAARAPTGRKGLERKGGSESGRRASRFRAAGSRGGPPAGDVDAVARVTVEVHQRSINTQDRASPPGTKYSVCIVGESGVCRTPLAAVLLDRKLDELGIGGVVETRCRCTRDYSVGERACETASKVLQEQYSASVPGQGATLFDVEKDADADLLLAFDKFVAEDVMREISLMELNRTVDEESAAERTRMLGDFRRDVDGGGEVDDPLYGNAGGEEELGAVREAARQIEEGCEGVAEAIAAALKGGGRRPERPEGPSLERSGRRRGPRQAPASHAQVKEQK</sequence>
<feature type="compositionally biased region" description="Basic and acidic residues" evidence="2">
    <location>
        <begin position="11"/>
        <end position="23"/>
    </location>
</feature>
<evidence type="ECO:0000256" key="2">
    <source>
        <dbReference type="SAM" id="MobiDB-lite"/>
    </source>
</evidence>
<dbReference type="InterPro" id="IPR050438">
    <property type="entry name" value="LMW_PTPase"/>
</dbReference>
<protein>
    <recommendedName>
        <fullName evidence="1">protein-tyrosine-phosphatase</fullName>
        <ecNumber evidence="1">3.1.3.48</ecNumber>
    </recommendedName>
</protein>